<sequence>MSTTKIVFLWRGTDASLQRISSVRVNTSTVNVHYSIKPWSLSTDPSTANLPTIAILRAYKQVVSLTVRKWDTPLE</sequence>
<dbReference type="EMBL" id="JACSEA010000006">
    <property type="protein sequence ID" value="KAF7398666.1"/>
    <property type="molecule type" value="Genomic_DNA"/>
</dbReference>
<comment type="caution">
    <text evidence="1">The sequence shown here is derived from an EMBL/GenBank/DDBJ whole genome shotgun (WGS) entry which is preliminary data.</text>
</comment>
<name>A0A834K3S8_VESVU</name>
<protein>
    <submittedName>
        <fullName evidence="1">Uncharacterized protein</fullName>
    </submittedName>
</protein>
<keyword evidence="2" id="KW-1185">Reference proteome</keyword>
<evidence type="ECO:0000313" key="2">
    <source>
        <dbReference type="Proteomes" id="UP000614350"/>
    </source>
</evidence>
<proteinExistence type="predicted"/>
<evidence type="ECO:0000313" key="1">
    <source>
        <dbReference type="EMBL" id="KAF7398666.1"/>
    </source>
</evidence>
<reference evidence="1" key="1">
    <citation type="journal article" date="2020" name="G3 (Bethesda)">
        <title>High-Quality Assemblies for Three Invasive Social Wasps from the &lt;i&gt;Vespula&lt;/i&gt; Genus.</title>
        <authorList>
            <person name="Harrop T.W.R."/>
            <person name="Guhlin J."/>
            <person name="McLaughlin G.M."/>
            <person name="Permina E."/>
            <person name="Stockwell P."/>
            <person name="Gilligan J."/>
            <person name="Le Lec M.F."/>
            <person name="Gruber M.A.M."/>
            <person name="Quinn O."/>
            <person name="Lovegrove M."/>
            <person name="Duncan E.J."/>
            <person name="Remnant E.J."/>
            <person name="Van Eeckhoven J."/>
            <person name="Graham B."/>
            <person name="Knapp R.A."/>
            <person name="Langford K.W."/>
            <person name="Kronenberg Z."/>
            <person name="Press M.O."/>
            <person name="Eacker S.M."/>
            <person name="Wilson-Rankin E.E."/>
            <person name="Purcell J."/>
            <person name="Lester P.J."/>
            <person name="Dearden P.K."/>
        </authorList>
    </citation>
    <scope>NUCLEOTIDE SEQUENCE</scope>
    <source>
        <strain evidence="1">Marl-1</strain>
    </source>
</reference>
<dbReference type="Proteomes" id="UP000614350">
    <property type="component" value="Unassembled WGS sequence"/>
</dbReference>
<accession>A0A834K3S8</accession>
<dbReference type="AlphaFoldDB" id="A0A834K3S8"/>
<organism evidence="1 2">
    <name type="scientific">Vespula vulgaris</name>
    <name type="common">Yellow jacket</name>
    <name type="synonym">Wasp</name>
    <dbReference type="NCBI Taxonomy" id="7454"/>
    <lineage>
        <taxon>Eukaryota</taxon>
        <taxon>Metazoa</taxon>
        <taxon>Ecdysozoa</taxon>
        <taxon>Arthropoda</taxon>
        <taxon>Hexapoda</taxon>
        <taxon>Insecta</taxon>
        <taxon>Pterygota</taxon>
        <taxon>Neoptera</taxon>
        <taxon>Endopterygota</taxon>
        <taxon>Hymenoptera</taxon>
        <taxon>Apocrita</taxon>
        <taxon>Aculeata</taxon>
        <taxon>Vespoidea</taxon>
        <taxon>Vespidae</taxon>
        <taxon>Vespinae</taxon>
        <taxon>Vespula</taxon>
    </lineage>
</organism>
<gene>
    <name evidence="1" type="ORF">HZH66_006563</name>
</gene>